<feature type="coiled-coil region" evidence="1">
    <location>
        <begin position="6"/>
        <end position="33"/>
    </location>
</feature>
<keyword evidence="1" id="KW-0175">Coiled coil</keyword>
<accession>A0ABP7P0N2</accession>
<gene>
    <name evidence="3" type="ORF">GCM10022384_07760</name>
</gene>
<keyword evidence="4" id="KW-1185">Reference proteome</keyword>
<evidence type="ECO:0000313" key="4">
    <source>
        <dbReference type="Proteomes" id="UP001500034"/>
    </source>
</evidence>
<sequence length="139" mass="15882">MWFVTRRRHEAELAAVRNYNDALRERCETAEENERAERVARRTITRQHAELDAANRRLAGRVEELGKRNSALTESDPDYLAELEKQLAAVREQLAAERKRADHLQGRLDDALGMPEGGHIEDSGPWQPGFQKPKPEALT</sequence>
<dbReference type="Proteomes" id="UP001500034">
    <property type="component" value="Unassembled WGS sequence"/>
</dbReference>
<name>A0ABP7P0N2_9ACTN</name>
<reference evidence="4" key="1">
    <citation type="journal article" date="2019" name="Int. J. Syst. Evol. Microbiol.">
        <title>The Global Catalogue of Microorganisms (GCM) 10K type strain sequencing project: providing services to taxonomists for standard genome sequencing and annotation.</title>
        <authorList>
            <consortium name="The Broad Institute Genomics Platform"/>
            <consortium name="The Broad Institute Genome Sequencing Center for Infectious Disease"/>
            <person name="Wu L."/>
            <person name="Ma J."/>
        </authorList>
    </citation>
    <scope>NUCLEOTIDE SEQUENCE [LARGE SCALE GENOMIC DNA]</scope>
    <source>
        <strain evidence="4">JCM 17027</strain>
    </source>
</reference>
<evidence type="ECO:0000256" key="1">
    <source>
        <dbReference type="SAM" id="Coils"/>
    </source>
</evidence>
<dbReference type="RefSeq" id="WP_345589177.1">
    <property type="nucleotide sequence ID" value="NZ_BAABCQ010000009.1"/>
</dbReference>
<dbReference type="EMBL" id="BAABCQ010000009">
    <property type="protein sequence ID" value="GAA3957143.1"/>
    <property type="molecule type" value="Genomic_DNA"/>
</dbReference>
<feature type="region of interest" description="Disordered" evidence="2">
    <location>
        <begin position="98"/>
        <end position="139"/>
    </location>
</feature>
<organism evidence="3 4">
    <name type="scientific">Streptomyces marokkonensis</name>
    <dbReference type="NCBI Taxonomy" id="324855"/>
    <lineage>
        <taxon>Bacteria</taxon>
        <taxon>Bacillati</taxon>
        <taxon>Actinomycetota</taxon>
        <taxon>Actinomycetes</taxon>
        <taxon>Kitasatosporales</taxon>
        <taxon>Streptomycetaceae</taxon>
        <taxon>Streptomyces</taxon>
    </lineage>
</organism>
<comment type="caution">
    <text evidence="3">The sequence shown here is derived from an EMBL/GenBank/DDBJ whole genome shotgun (WGS) entry which is preliminary data.</text>
</comment>
<evidence type="ECO:0000313" key="3">
    <source>
        <dbReference type="EMBL" id="GAA3957143.1"/>
    </source>
</evidence>
<protein>
    <submittedName>
        <fullName evidence="3">Uncharacterized protein</fullName>
    </submittedName>
</protein>
<evidence type="ECO:0000256" key="2">
    <source>
        <dbReference type="SAM" id="MobiDB-lite"/>
    </source>
</evidence>
<feature type="compositionally biased region" description="Basic and acidic residues" evidence="2">
    <location>
        <begin position="98"/>
        <end position="110"/>
    </location>
</feature>
<proteinExistence type="predicted"/>